<feature type="domain" description="NADPH-dependent FMN reductase-like" evidence="1">
    <location>
        <begin position="5"/>
        <end position="151"/>
    </location>
</feature>
<keyword evidence="3" id="KW-1185">Reference proteome</keyword>
<dbReference type="GO" id="GO:0005829">
    <property type="term" value="C:cytosol"/>
    <property type="evidence" value="ECO:0007669"/>
    <property type="project" value="TreeGrafter"/>
</dbReference>
<dbReference type="GO" id="GO:0010181">
    <property type="term" value="F:FMN binding"/>
    <property type="evidence" value="ECO:0007669"/>
    <property type="project" value="TreeGrafter"/>
</dbReference>
<evidence type="ECO:0000259" key="1">
    <source>
        <dbReference type="Pfam" id="PF03358"/>
    </source>
</evidence>
<evidence type="ECO:0000313" key="2">
    <source>
        <dbReference type="EMBL" id="KDO21780.1"/>
    </source>
</evidence>
<dbReference type="VEuPathDB" id="FungiDB:SPRG_12598"/>
<dbReference type="RefSeq" id="XP_012207459.1">
    <property type="nucleotide sequence ID" value="XM_012352069.1"/>
</dbReference>
<sequence>MSALTVSVIIGSVRPHRMGLRVGKYFQAKLLQKGIQKVHLIDPAPLQIPLLIDRYAALPDADRTAGLRELHARIAESDAYIVVSPEYNNSYSPVLSNVMDYFYHNEYYYKSAGIVTYSMEYFGGVRAAGPLRPFLGQLGLTTIPLTVPVPKVQNLLSDDGDLLPDAGGSGFALENGAASFVSELLWFANALKTARAKGAP</sequence>
<dbReference type="GeneID" id="24134542"/>
<dbReference type="GO" id="GO:0016491">
    <property type="term" value="F:oxidoreductase activity"/>
    <property type="evidence" value="ECO:0007669"/>
    <property type="project" value="InterPro"/>
</dbReference>
<dbReference type="AlphaFoldDB" id="A0A067BY60"/>
<dbReference type="KEGG" id="spar:SPRG_12598"/>
<dbReference type="Pfam" id="PF03358">
    <property type="entry name" value="FMN_red"/>
    <property type="match status" value="1"/>
</dbReference>
<dbReference type="PANTHER" id="PTHR30543">
    <property type="entry name" value="CHROMATE REDUCTASE"/>
    <property type="match status" value="1"/>
</dbReference>
<reference evidence="2 3" key="1">
    <citation type="journal article" date="2013" name="PLoS Genet.">
        <title>Distinctive expansion of potential virulence genes in the genome of the oomycete fish pathogen Saprolegnia parasitica.</title>
        <authorList>
            <person name="Jiang R.H."/>
            <person name="de Bruijn I."/>
            <person name="Haas B.J."/>
            <person name="Belmonte R."/>
            <person name="Lobach L."/>
            <person name="Christie J."/>
            <person name="van den Ackerveken G."/>
            <person name="Bottin A."/>
            <person name="Bulone V."/>
            <person name="Diaz-Moreno S.M."/>
            <person name="Dumas B."/>
            <person name="Fan L."/>
            <person name="Gaulin E."/>
            <person name="Govers F."/>
            <person name="Grenville-Briggs L.J."/>
            <person name="Horner N.R."/>
            <person name="Levin J.Z."/>
            <person name="Mammella M."/>
            <person name="Meijer H.J."/>
            <person name="Morris P."/>
            <person name="Nusbaum C."/>
            <person name="Oome S."/>
            <person name="Phillips A.J."/>
            <person name="van Rooyen D."/>
            <person name="Rzeszutek E."/>
            <person name="Saraiva M."/>
            <person name="Secombes C.J."/>
            <person name="Seidl M.F."/>
            <person name="Snel B."/>
            <person name="Stassen J.H."/>
            <person name="Sykes S."/>
            <person name="Tripathy S."/>
            <person name="van den Berg H."/>
            <person name="Vega-Arreguin J.C."/>
            <person name="Wawra S."/>
            <person name="Young S.K."/>
            <person name="Zeng Q."/>
            <person name="Dieguez-Uribeondo J."/>
            <person name="Russ C."/>
            <person name="Tyler B.M."/>
            <person name="van West P."/>
        </authorList>
    </citation>
    <scope>NUCLEOTIDE SEQUENCE [LARGE SCALE GENOMIC DNA]</scope>
    <source>
        <strain evidence="2 3">CBS 223.65</strain>
    </source>
</reference>
<dbReference type="PANTHER" id="PTHR30543:SF21">
    <property type="entry name" value="NAD(P)H-DEPENDENT FMN REDUCTASE LOT6"/>
    <property type="match status" value="1"/>
</dbReference>
<gene>
    <name evidence="2" type="ORF">SPRG_12598</name>
</gene>
<accession>A0A067BY60</accession>
<dbReference type="InterPro" id="IPR050712">
    <property type="entry name" value="NAD(P)H-dep_reductase"/>
</dbReference>
<dbReference type="EMBL" id="KK583280">
    <property type="protein sequence ID" value="KDO21780.1"/>
    <property type="molecule type" value="Genomic_DNA"/>
</dbReference>
<dbReference type="Proteomes" id="UP000030745">
    <property type="component" value="Unassembled WGS sequence"/>
</dbReference>
<dbReference type="InterPro" id="IPR029039">
    <property type="entry name" value="Flavoprotein-like_sf"/>
</dbReference>
<dbReference type="STRING" id="695850.A0A067BY60"/>
<name>A0A067BY60_SAPPC</name>
<dbReference type="SUPFAM" id="SSF52218">
    <property type="entry name" value="Flavoproteins"/>
    <property type="match status" value="1"/>
</dbReference>
<evidence type="ECO:0000313" key="3">
    <source>
        <dbReference type="Proteomes" id="UP000030745"/>
    </source>
</evidence>
<dbReference type="OrthoDB" id="68575at2759"/>
<organism evidence="2 3">
    <name type="scientific">Saprolegnia parasitica (strain CBS 223.65)</name>
    <dbReference type="NCBI Taxonomy" id="695850"/>
    <lineage>
        <taxon>Eukaryota</taxon>
        <taxon>Sar</taxon>
        <taxon>Stramenopiles</taxon>
        <taxon>Oomycota</taxon>
        <taxon>Saprolegniomycetes</taxon>
        <taxon>Saprolegniales</taxon>
        <taxon>Saprolegniaceae</taxon>
        <taxon>Saprolegnia</taxon>
    </lineage>
</organism>
<protein>
    <recommendedName>
        <fullName evidence="1">NADPH-dependent FMN reductase-like domain-containing protein</fullName>
    </recommendedName>
</protein>
<proteinExistence type="predicted"/>
<dbReference type="OMA" id="VPEYNYG"/>
<dbReference type="InterPro" id="IPR005025">
    <property type="entry name" value="FMN_Rdtase-like_dom"/>
</dbReference>
<dbReference type="Gene3D" id="3.40.50.360">
    <property type="match status" value="1"/>
</dbReference>